<dbReference type="Pfam" id="PF20151">
    <property type="entry name" value="DUF6533"/>
    <property type="match status" value="1"/>
</dbReference>
<evidence type="ECO:0000313" key="5">
    <source>
        <dbReference type="Proteomes" id="UP001465976"/>
    </source>
</evidence>
<accession>A0ABR3F6J2</accession>
<name>A0ABR3F6J2_9AGAR</name>
<proteinExistence type="predicted"/>
<dbReference type="InterPro" id="IPR045340">
    <property type="entry name" value="DUF6533"/>
</dbReference>
<keyword evidence="2" id="KW-0812">Transmembrane</keyword>
<feature type="transmembrane region" description="Helical" evidence="2">
    <location>
        <begin position="49"/>
        <end position="68"/>
    </location>
</feature>
<feature type="region of interest" description="Disordered" evidence="1">
    <location>
        <begin position="370"/>
        <end position="389"/>
    </location>
</feature>
<reference evidence="4 5" key="1">
    <citation type="submission" date="2024-02" db="EMBL/GenBank/DDBJ databases">
        <title>A draft genome for the cacao thread blight pathogen Marasmius crinis-equi.</title>
        <authorList>
            <person name="Cohen S.P."/>
            <person name="Baruah I.K."/>
            <person name="Amoako-Attah I."/>
            <person name="Bukari Y."/>
            <person name="Meinhardt L.W."/>
            <person name="Bailey B.A."/>
        </authorList>
    </citation>
    <scope>NUCLEOTIDE SEQUENCE [LARGE SCALE GENOMIC DNA]</scope>
    <source>
        <strain evidence="4 5">GH-76</strain>
    </source>
</reference>
<feature type="domain" description="DUF6533" evidence="3">
    <location>
        <begin position="20"/>
        <end position="58"/>
    </location>
</feature>
<protein>
    <recommendedName>
        <fullName evidence="3">DUF6533 domain-containing protein</fullName>
    </recommendedName>
</protein>
<feature type="transmembrane region" description="Helical" evidence="2">
    <location>
        <begin position="181"/>
        <end position="199"/>
    </location>
</feature>
<feature type="transmembrane region" description="Helical" evidence="2">
    <location>
        <begin position="296"/>
        <end position="318"/>
    </location>
</feature>
<comment type="caution">
    <text evidence="4">The sequence shown here is derived from an EMBL/GenBank/DDBJ whole genome shotgun (WGS) entry which is preliminary data.</text>
</comment>
<evidence type="ECO:0000256" key="1">
    <source>
        <dbReference type="SAM" id="MobiDB-lite"/>
    </source>
</evidence>
<feature type="transmembrane region" description="Helical" evidence="2">
    <location>
        <begin position="17"/>
        <end position="37"/>
    </location>
</feature>
<feature type="transmembrane region" description="Helical" evidence="2">
    <location>
        <begin position="219"/>
        <end position="239"/>
    </location>
</feature>
<feature type="transmembrane region" description="Helical" evidence="2">
    <location>
        <begin position="125"/>
        <end position="145"/>
    </location>
</feature>
<dbReference type="Proteomes" id="UP001465976">
    <property type="component" value="Unassembled WGS sequence"/>
</dbReference>
<keyword evidence="2" id="KW-0472">Membrane</keyword>
<feature type="transmembrane region" description="Helical" evidence="2">
    <location>
        <begin position="98"/>
        <end position="118"/>
    </location>
</feature>
<evidence type="ECO:0000259" key="3">
    <source>
        <dbReference type="Pfam" id="PF20151"/>
    </source>
</evidence>
<keyword evidence="5" id="KW-1185">Reference proteome</keyword>
<dbReference type="EMBL" id="JBAHYK010000888">
    <property type="protein sequence ID" value="KAL0570698.1"/>
    <property type="molecule type" value="Genomic_DNA"/>
</dbReference>
<keyword evidence="2" id="KW-1133">Transmembrane helix</keyword>
<gene>
    <name evidence="4" type="ORF">V5O48_011261</name>
</gene>
<evidence type="ECO:0000313" key="4">
    <source>
        <dbReference type="EMBL" id="KAL0570698.1"/>
    </source>
</evidence>
<sequence length="389" mass="44643">MSSKSQQIATHYLQFDIQWASLALLYYDYALTFTWEVKYIWTSKFRLSTVLYAFCRYALVANVLYLLAISKHLGDRSVGLLYRCSSMSYWALGESCDAWFKVIGVLSVLGRLAIIVTFTARTYAVFGMNQWVLGYLSLVGAPYMYQVQNASARRALEVVNSFPPEASTIQTDMGHVLANDAMGILMVVFESSCALLTFIRSIQSFRSGVTWRNQRSGIIFMIFQQGVFYFRWALDFLYAQRASNELQLQHHLHLQHDLSNPELRKLFVLIPLNFTLMKSVGFRTSISLEQRAPAGFYQRLLSAITLPLSCILTARFLLHLRKWEHQRSWHCIRESSDNEQTLEFRAASAPGAVPTLSTFIEDFRLGPQEERVVRSEDEQQPRAVGRVEN</sequence>
<organism evidence="4 5">
    <name type="scientific">Marasmius crinis-equi</name>
    <dbReference type="NCBI Taxonomy" id="585013"/>
    <lineage>
        <taxon>Eukaryota</taxon>
        <taxon>Fungi</taxon>
        <taxon>Dikarya</taxon>
        <taxon>Basidiomycota</taxon>
        <taxon>Agaricomycotina</taxon>
        <taxon>Agaricomycetes</taxon>
        <taxon>Agaricomycetidae</taxon>
        <taxon>Agaricales</taxon>
        <taxon>Marasmiineae</taxon>
        <taxon>Marasmiaceae</taxon>
        <taxon>Marasmius</taxon>
    </lineage>
</organism>
<evidence type="ECO:0000256" key="2">
    <source>
        <dbReference type="SAM" id="Phobius"/>
    </source>
</evidence>